<accession>J9W1A6</accession>
<dbReference type="InterPro" id="IPR036249">
    <property type="entry name" value="Thioredoxin-like_sf"/>
</dbReference>
<dbReference type="PROSITE" id="PS51353">
    <property type="entry name" value="ARSC"/>
    <property type="match status" value="1"/>
</dbReference>
<dbReference type="KEGG" id="lbn:LBUCD034_0363"/>
<keyword evidence="2" id="KW-0676">Redox-active center</keyword>
<dbReference type="PATRIC" id="fig|1071400.3.peg.359"/>
<dbReference type="Pfam" id="PF03960">
    <property type="entry name" value="ArsC"/>
    <property type="match status" value="1"/>
</dbReference>
<dbReference type="NCBIfam" id="TIGR01617">
    <property type="entry name" value="arsC_related"/>
    <property type="match status" value="1"/>
</dbReference>
<dbReference type="Proteomes" id="UP000007332">
    <property type="component" value="Chromosome"/>
</dbReference>
<dbReference type="PANTHER" id="PTHR30041:SF7">
    <property type="entry name" value="GLOBAL TRANSCRIPTIONAL REGULATOR SPX"/>
    <property type="match status" value="1"/>
</dbReference>
<dbReference type="GO" id="GO:0008794">
    <property type="term" value="F:arsenate reductase (glutaredoxin) activity"/>
    <property type="evidence" value="ECO:0007669"/>
    <property type="project" value="UniProtKB-EC"/>
</dbReference>
<keyword evidence="1" id="KW-1015">Disulfide bond</keyword>
<evidence type="ECO:0000313" key="4">
    <source>
        <dbReference type="EMBL" id="AFR99466.1"/>
    </source>
</evidence>
<sequence>MHQSALSSQSVKEMATMLSLYLSPGSSSCRRARKWLTDHHIDFVERDISKQTLNADDIKQLLRLSENGTEDLISTRCHSYRKLKVNFDNLTVSQLIDLMVKYPDLLRRPLIFNDEQLQVGFSEENIRSFLPRQTRREMLNDMLAHAEAVGMS</sequence>
<evidence type="ECO:0000256" key="1">
    <source>
        <dbReference type="ARBA" id="ARBA00023157"/>
    </source>
</evidence>
<keyword evidence="5" id="KW-1185">Reference proteome</keyword>
<evidence type="ECO:0000313" key="5">
    <source>
        <dbReference type="Proteomes" id="UP000007332"/>
    </source>
</evidence>
<evidence type="ECO:0000256" key="3">
    <source>
        <dbReference type="PROSITE-ProRule" id="PRU01282"/>
    </source>
</evidence>
<dbReference type="Gene3D" id="3.40.30.10">
    <property type="entry name" value="Glutaredoxin"/>
    <property type="match status" value="1"/>
</dbReference>
<dbReference type="EC" id="1.20.4.1" evidence="4"/>
<organism evidence="4 5">
    <name type="scientific">Lentilactobacillus buchneri subsp. silagei CD034</name>
    <dbReference type="NCBI Taxonomy" id="1071400"/>
    <lineage>
        <taxon>Bacteria</taxon>
        <taxon>Bacillati</taxon>
        <taxon>Bacillota</taxon>
        <taxon>Bacilli</taxon>
        <taxon>Lactobacillales</taxon>
        <taxon>Lactobacillaceae</taxon>
        <taxon>Lentilactobacillus</taxon>
        <taxon>Lentilactobacillus buchneri subsp. silagei</taxon>
    </lineage>
</organism>
<protein>
    <submittedName>
        <fullName evidence="4">Arsenate reductase</fullName>
        <ecNumber evidence="4">1.20.4.1</ecNumber>
    </submittedName>
</protein>
<dbReference type="eggNOG" id="COG1393">
    <property type="taxonomic scope" value="Bacteria"/>
</dbReference>
<dbReference type="InterPro" id="IPR006504">
    <property type="entry name" value="Tscrpt_reg_Spx/MgsR"/>
</dbReference>
<dbReference type="CDD" id="cd03032">
    <property type="entry name" value="ArsC_Spx"/>
    <property type="match status" value="1"/>
</dbReference>
<keyword evidence="4" id="KW-0560">Oxidoreductase</keyword>
<dbReference type="PANTHER" id="PTHR30041">
    <property type="entry name" value="ARSENATE REDUCTASE"/>
    <property type="match status" value="1"/>
</dbReference>
<dbReference type="AlphaFoldDB" id="J9W1A6"/>
<gene>
    <name evidence="4" type="primary">arsc3</name>
    <name evidence="4" type="ORF">LBUCD034_0363</name>
</gene>
<proteinExistence type="inferred from homology"/>
<dbReference type="InterPro" id="IPR006660">
    <property type="entry name" value="Arsenate_reductase-like"/>
</dbReference>
<dbReference type="HOGENOM" id="CLU_116644_1_1_9"/>
<dbReference type="SUPFAM" id="SSF52833">
    <property type="entry name" value="Thioredoxin-like"/>
    <property type="match status" value="1"/>
</dbReference>
<reference evidence="4 5" key="1">
    <citation type="journal article" date="2012" name="J. Biotechnol.">
        <title>Insights into the completely annotated genome of Lactobacillus buchneri CD034, a strain isolated from stable grass silage.</title>
        <authorList>
            <person name="Heinl S."/>
            <person name="Wibberg D."/>
            <person name="Eikmeyer F."/>
            <person name="Szczepanowski R."/>
            <person name="Blom J."/>
            <person name="Linke B."/>
            <person name="Goesmann A."/>
            <person name="Grabherr R."/>
            <person name="Schwab H."/>
            <person name="Puhler A."/>
            <person name="Schluter A."/>
        </authorList>
    </citation>
    <scope>NUCLEOTIDE SEQUENCE [LARGE SCALE GENOMIC DNA]</scope>
    <source>
        <strain evidence="4 5">CD034</strain>
    </source>
</reference>
<dbReference type="NCBIfam" id="NF002459">
    <property type="entry name" value="PRK01655.1"/>
    <property type="match status" value="1"/>
</dbReference>
<comment type="similarity">
    <text evidence="3">Belongs to the ArsC family.</text>
</comment>
<dbReference type="EMBL" id="CP003043">
    <property type="protein sequence ID" value="AFR99466.1"/>
    <property type="molecule type" value="Genomic_DNA"/>
</dbReference>
<evidence type="ECO:0000256" key="2">
    <source>
        <dbReference type="ARBA" id="ARBA00023284"/>
    </source>
</evidence>
<name>J9W1A6_LENBU</name>
<dbReference type="STRING" id="1071400.LBUCD034_0363"/>